<dbReference type="AlphaFoldDB" id="A0A3E2BPM5"/>
<dbReference type="FunFam" id="3.30.470.20:FF:000015">
    <property type="entry name" value="Phosphoribosylaminoimidazole-succinocarboxamide synthase"/>
    <property type="match status" value="1"/>
</dbReference>
<evidence type="ECO:0000256" key="4">
    <source>
        <dbReference type="ARBA" id="ARBA00022741"/>
    </source>
</evidence>
<evidence type="ECO:0000256" key="7">
    <source>
        <dbReference type="ARBA" id="ARBA00048475"/>
    </source>
</evidence>
<dbReference type="InterPro" id="IPR028923">
    <property type="entry name" value="SAICAR_synt/ADE2_N"/>
</dbReference>
<dbReference type="PANTHER" id="PTHR43700">
    <property type="entry name" value="PHOSPHORIBOSYLAMINOIMIDAZOLE-SUCCINOCARBOXAMIDE SYNTHASE"/>
    <property type="match status" value="1"/>
</dbReference>
<dbReference type="PANTHER" id="PTHR43700:SF1">
    <property type="entry name" value="PHOSPHORIBOSYLAMINOIMIDAZOLE-SUCCINOCARBOXAMIDE SYNTHASE"/>
    <property type="match status" value="1"/>
</dbReference>
<comment type="catalytic activity">
    <reaction evidence="7 8">
        <text>5-amino-1-(5-phospho-D-ribosyl)imidazole-4-carboxylate + L-aspartate + ATP = (2S)-2-[5-amino-1-(5-phospho-beta-D-ribosyl)imidazole-4-carboxamido]succinate + ADP + phosphate + 2 H(+)</text>
        <dbReference type="Rhea" id="RHEA:22628"/>
        <dbReference type="ChEBI" id="CHEBI:15378"/>
        <dbReference type="ChEBI" id="CHEBI:29991"/>
        <dbReference type="ChEBI" id="CHEBI:30616"/>
        <dbReference type="ChEBI" id="CHEBI:43474"/>
        <dbReference type="ChEBI" id="CHEBI:58443"/>
        <dbReference type="ChEBI" id="CHEBI:77657"/>
        <dbReference type="ChEBI" id="CHEBI:456216"/>
        <dbReference type="EC" id="6.3.2.6"/>
    </reaction>
</comment>
<keyword evidence="3 8" id="KW-0436">Ligase</keyword>
<keyword evidence="6 8" id="KW-0067">ATP-binding</keyword>
<sequence length="302" mass="34231">MEPKTKPVGEVDIPGIPVFKKGKVRNVFDLGDKLLIVATDRISAFDFVLPSLIPHKGKVLTQISRFWFDYTYLVCPNHMLSTELADFPKELQAYADLLEKRSMLVKKARVIPVECVVRGYLSGSGWKEYQETGKVCGIKLPKGLQESSRLEEPIFTPSTKAEVGHDENITFKEMEKIAGEELAEKIRKVSLELYQKASLYAVSKGIILADTKFEFGLDENNELILVDELFTPDSSRFWPLAEYAPGKSQPSLDKQFVRDYLISTGWDRKTPPPPPLPEDIIEQTSKRYLEIYQLLTGKSDLP</sequence>
<dbReference type="UniPathway" id="UPA00074">
    <property type="reaction ID" value="UER00131"/>
</dbReference>
<evidence type="ECO:0000259" key="9">
    <source>
        <dbReference type="Pfam" id="PF01259"/>
    </source>
</evidence>
<name>A0A3E2BPM5_9BACT</name>
<evidence type="ECO:0000256" key="1">
    <source>
        <dbReference type="ARBA" id="ARBA00004672"/>
    </source>
</evidence>
<evidence type="ECO:0000256" key="6">
    <source>
        <dbReference type="ARBA" id="ARBA00022840"/>
    </source>
</evidence>
<dbReference type="GO" id="GO:0005737">
    <property type="term" value="C:cytoplasm"/>
    <property type="evidence" value="ECO:0007669"/>
    <property type="project" value="TreeGrafter"/>
</dbReference>
<gene>
    <name evidence="8" type="primary">purC</name>
    <name evidence="10" type="ORF">OP8BY_1292</name>
</gene>
<dbReference type="Pfam" id="PF01259">
    <property type="entry name" value="SAICAR_synt"/>
    <property type="match status" value="1"/>
</dbReference>
<comment type="similarity">
    <text evidence="2 8">Belongs to the SAICAR synthetase family.</text>
</comment>
<dbReference type="GO" id="GO:0006189">
    <property type="term" value="P:'de novo' IMP biosynthetic process"/>
    <property type="evidence" value="ECO:0007669"/>
    <property type="project" value="UniProtKB-UniRule"/>
</dbReference>
<protein>
    <recommendedName>
        <fullName evidence="8">Phosphoribosylaminoimidazole-succinocarboxamide synthase</fullName>
        <ecNumber evidence="8">6.3.2.6</ecNumber>
    </recommendedName>
    <alternativeName>
        <fullName evidence="8">SAICAR synthetase</fullName>
    </alternativeName>
</protein>
<dbReference type="EMBL" id="QUAH01000002">
    <property type="protein sequence ID" value="RFT16679.1"/>
    <property type="molecule type" value="Genomic_DNA"/>
</dbReference>
<keyword evidence="4 8" id="KW-0547">Nucleotide-binding</keyword>
<evidence type="ECO:0000256" key="5">
    <source>
        <dbReference type="ARBA" id="ARBA00022755"/>
    </source>
</evidence>
<dbReference type="InterPro" id="IPR001636">
    <property type="entry name" value="SAICAR_synth"/>
</dbReference>
<evidence type="ECO:0000256" key="3">
    <source>
        <dbReference type="ARBA" id="ARBA00022598"/>
    </source>
</evidence>
<dbReference type="Proteomes" id="UP000257323">
    <property type="component" value="Unassembled WGS sequence"/>
</dbReference>
<dbReference type="CDD" id="cd01414">
    <property type="entry name" value="SAICAR_synt_Sc"/>
    <property type="match status" value="1"/>
</dbReference>
<evidence type="ECO:0000313" key="11">
    <source>
        <dbReference type="Proteomes" id="UP000257323"/>
    </source>
</evidence>
<dbReference type="InterPro" id="IPR018236">
    <property type="entry name" value="SAICAR_synthetase_CS"/>
</dbReference>
<dbReference type="NCBIfam" id="TIGR00081">
    <property type="entry name" value="purC"/>
    <property type="match status" value="1"/>
</dbReference>
<dbReference type="HAMAP" id="MF_00137">
    <property type="entry name" value="SAICAR_synth"/>
    <property type="match status" value="1"/>
</dbReference>
<dbReference type="Gene3D" id="3.30.470.20">
    <property type="entry name" value="ATP-grasp fold, B domain"/>
    <property type="match status" value="1"/>
</dbReference>
<dbReference type="NCBIfam" id="NF010568">
    <property type="entry name" value="PRK13961.1"/>
    <property type="match status" value="1"/>
</dbReference>
<evidence type="ECO:0000313" key="10">
    <source>
        <dbReference type="EMBL" id="RFT16679.1"/>
    </source>
</evidence>
<evidence type="ECO:0000256" key="8">
    <source>
        <dbReference type="HAMAP-Rule" id="MF_00137"/>
    </source>
</evidence>
<evidence type="ECO:0000256" key="2">
    <source>
        <dbReference type="ARBA" id="ARBA00010190"/>
    </source>
</evidence>
<comment type="pathway">
    <text evidence="1 8">Purine metabolism; IMP biosynthesis via de novo pathway; 5-amino-1-(5-phospho-D-ribosyl)imidazole-4-carboxamide from 5-amino-1-(5-phospho-D-ribosyl)imidazole-4-carboxylate: step 1/2.</text>
</comment>
<dbReference type="SUPFAM" id="SSF56104">
    <property type="entry name" value="SAICAR synthase-like"/>
    <property type="match status" value="1"/>
</dbReference>
<feature type="domain" description="SAICAR synthetase/ADE2 N-terminal" evidence="9">
    <location>
        <begin position="20"/>
        <end position="271"/>
    </location>
</feature>
<dbReference type="GO" id="GO:0004639">
    <property type="term" value="F:phosphoribosylaminoimidazolesuccinocarboxamide synthase activity"/>
    <property type="evidence" value="ECO:0007669"/>
    <property type="project" value="UniProtKB-UniRule"/>
</dbReference>
<accession>A0A3E2BPM5</accession>
<organism evidence="10 11">
    <name type="scientific">Candidatus Saccharicenans subterraneus</name>
    <dbReference type="NCBI Taxonomy" id="2508984"/>
    <lineage>
        <taxon>Bacteria</taxon>
        <taxon>Candidatus Aminicenantota</taxon>
        <taxon>Candidatus Aminicenantia</taxon>
        <taxon>Candidatus Aminicenantales</taxon>
        <taxon>Candidatus Saccharicenantaceae</taxon>
        <taxon>Candidatus Saccharicenans</taxon>
    </lineage>
</organism>
<dbReference type="PROSITE" id="PS01058">
    <property type="entry name" value="SAICAR_SYNTHETASE_2"/>
    <property type="match status" value="1"/>
</dbReference>
<dbReference type="EC" id="6.3.2.6" evidence="8"/>
<comment type="caution">
    <text evidence="10">The sequence shown here is derived from an EMBL/GenBank/DDBJ whole genome shotgun (WGS) entry which is preliminary data.</text>
</comment>
<dbReference type="GO" id="GO:0005524">
    <property type="term" value="F:ATP binding"/>
    <property type="evidence" value="ECO:0007669"/>
    <property type="project" value="UniProtKB-KW"/>
</dbReference>
<proteinExistence type="inferred from homology"/>
<reference evidence="10 11" key="1">
    <citation type="submission" date="2018-08" db="EMBL/GenBank/DDBJ databases">
        <title>Genome analysis of the thermophilic bacterium of the candidate phylum Aminicenantes from deep subsurface aquifer revealed its physiology and ecological role.</title>
        <authorList>
            <person name="Kadnikov V.V."/>
            <person name="Mardanov A.V."/>
            <person name="Beletsky A.V."/>
            <person name="Karnachuk O.V."/>
            <person name="Ravin N.V."/>
        </authorList>
    </citation>
    <scope>NUCLEOTIDE SEQUENCE [LARGE SCALE GENOMIC DNA]</scope>
    <source>
        <strain evidence="10">BY38</strain>
    </source>
</reference>
<keyword evidence="5 8" id="KW-0658">Purine biosynthesis</keyword>
<dbReference type="Gene3D" id="3.30.200.20">
    <property type="entry name" value="Phosphorylase Kinase, domain 1"/>
    <property type="match status" value="1"/>
</dbReference>
<dbReference type="PROSITE" id="PS01057">
    <property type="entry name" value="SAICAR_SYNTHETASE_1"/>
    <property type="match status" value="1"/>
</dbReference>